<name>A0A2S5DR30_9BURK</name>
<evidence type="ECO:0000313" key="2">
    <source>
        <dbReference type="Proteomes" id="UP000238655"/>
    </source>
</evidence>
<dbReference type="EMBL" id="PQVP01000002">
    <property type="protein sequence ID" value="POZ81544.1"/>
    <property type="molecule type" value="Genomic_DNA"/>
</dbReference>
<dbReference type="AlphaFoldDB" id="A0A2S5DR30"/>
<dbReference type="RefSeq" id="WP_089460722.1">
    <property type="nucleotide sequence ID" value="NZ_CM009575.1"/>
</dbReference>
<dbReference type="Pfam" id="PF19821">
    <property type="entry name" value="Phage_capsid_2"/>
    <property type="match status" value="1"/>
</dbReference>
<dbReference type="Proteomes" id="UP000238655">
    <property type="component" value="Chromosome 1"/>
</dbReference>
<organism evidence="1 2">
    <name type="scientific">Burkholderia contaminans</name>
    <dbReference type="NCBI Taxonomy" id="488447"/>
    <lineage>
        <taxon>Bacteria</taxon>
        <taxon>Pseudomonadati</taxon>
        <taxon>Pseudomonadota</taxon>
        <taxon>Betaproteobacteria</taxon>
        <taxon>Burkholderiales</taxon>
        <taxon>Burkholderiaceae</taxon>
        <taxon>Burkholderia</taxon>
        <taxon>Burkholderia cepacia complex</taxon>
    </lineage>
</organism>
<gene>
    <name evidence="1" type="ORF">C3743_14505</name>
</gene>
<sequence>MSTNNETITQAFVQQFADGYIMAAQQKESRLQATVSNYGDVTGSSFTANNMGATEANDVTSRLSDTVWNDNPNDTRVALMQDKDWSTPIDKYDLPKLKANPQGTYMQNGLAALNRKKDAVIYQSLIGTSITRAGEALPYGSIALPSSQKILDGGVGMTKAKLITAKKLFRKNEADEQNGEDLYMLYDAEMLEDILSDTTLTSADFMAVQMLQDGKLSGHWLGFTWVPYEALNTSGTVKTTVAYAKSSTQFGVGLNRDIDIGPRRDKRNAIQIYIGESYGAVRTDEKKVVTIDYQF</sequence>
<evidence type="ECO:0000313" key="1">
    <source>
        <dbReference type="EMBL" id="POZ81544.1"/>
    </source>
</evidence>
<evidence type="ECO:0008006" key="3">
    <source>
        <dbReference type="Google" id="ProtNLM"/>
    </source>
</evidence>
<accession>A0A2S5DR30</accession>
<proteinExistence type="predicted"/>
<dbReference type="InterPro" id="IPR045565">
    <property type="entry name" value="Phage_capsid_2"/>
</dbReference>
<protein>
    <recommendedName>
        <fullName evidence="3">Major capsid protein</fullName>
    </recommendedName>
</protein>
<reference evidence="1 2" key="1">
    <citation type="submission" date="2018-01" db="EMBL/GenBank/DDBJ databases">
        <title>Successful Treatment of Persistent Burkholderia cepacia Bacteremia with Ceftazidime-Avibactam.</title>
        <authorList>
            <person name="Tamma P."/>
            <person name="Fan Y."/>
            <person name="Bergman Y."/>
            <person name="Sick-Samuels A."/>
            <person name="Hsu A."/>
            <person name="Timp W."/>
            <person name="Simner P."/>
        </authorList>
    </citation>
    <scope>NUCLEOTIDE SEQUENCE [LARGE SCALE GENOMIC DNA]</scope>
    <source>
        <strain evidence="1 2">170816</strain>
    </source>
</reference>
<comment type="caution">
    <text evidence="1">The sequence shown here is derived from an EMBL/GenBank/DDBJ whole genome shotgun (WGS) entry which is preliminary data.</text>
</comment>